<accession>A0AAP7A548</accession>
<dbReference type="PIRSF" id="PIRSF006324">
    <property type="entry name" value="LeuE"/>
    <property type="match status" value="1"/>
</dbReference>
<evidence type="ECO:0000256" key="4">
    <source>
        <dbReference type="ARBA" id="ARBA00022989"/>
    </source>
</evidence>
<dbReference type="AlphaFoldDB" id="A0AAP7A548"/>
<organism evidence="7 8">
    <name type="scientific">Paenibacillus alvei</name>
    <name type="common">Bacillus alvei</name>
    <dbReference type="NCBI Taxonomy" id="44250"/>
    <lineage>
        <taxon>Bacteria</taxon>
        <taxon>Bacillati</taxon>
        <taxon>Bacillota</taxon>
        <taxon>Bacilli</taxon>
        <taxon>Bacillales</taxon>
        <taxon>Paenibacillaceae</taxon>
        <taxon>Paenibacillus</taxon>
    </lineage>
</organism>
<feature type="transmembrane region" description="Helical" evidence="6">
    <location>
        <begin position="6"/>
        <end position="29"/>
    </location>
</feature>
<feature type="transmembrane region" description="Helical" evidence="6">
    <location>
        <begin position="113"/>
        <end position="135"/>
    </location>
</feature>
<dbReference type="GO" id="GO:0015171">
    <property type="term" value="F:amino acid transmembrane transporter activity"/>
    <property type="evidence" value="ECO:0007669"/>
    <property type="project" value="TreeGrafter"/>
</dbReference>
<dbReference type="Pfam" id="PF01810">
    <property type="entry name" value="LysE"/>
    <property type="match status" value="1"/>
</dbReference>
<keyword evidence="2" id="KW-1003">Cell membrane</keyword>
<reference evidence="7 8" key="1">
    <citation type="submission" date="2020-05" db="EMBL/GenBank/DDBJ databases">
        <title>Whole genome sequencing and identification of novel metabolites from Paenibacillus alvei strain JR949.</title>
        <authorList>
            <person name="Rajendhran J."/>
            <person name="Sree Pranav P."/>
            <person name="Mahalakshmi B."/>
            <person name="Karthikeyan R."/>
        </authorList>
    </citation>
    <scope>NUCLEOTIDE SEQUENCE [LARGE SCALE GENOMIC DNA]</scope>
    <source>
        <strain evidence="7 8">JR949</strain>
    </source>
</reference>
<evidence type="ECO:0000313" key="8">
    <source>
        <dbReference type="Proteomes" id="UP000552038"/>
    </source>
</evidence>
<feature type="transmembrane region" description="Helical" evidence="6">
    <location>
        <begin position="184"/>
        <end position="204"/>
    </location>
</feature>
<keyword evidence="3 6" id="KW-0812">Transmembrane</keyword>
<dbReference type="InterPro" id="IPR001123">
    <property type="entry name" value="LeuE-type"/>
</dbReference>
<feature type="transmembrane region" description="Helical" evidence="6">
    <location>
        <begin position="147"/>
        <end position="172"/>
    </location>
</feature>
<gene>
    <name evidence="7" type="ORF">HMI46_26505</name>
</gene>
<dbReference type="RefSeq" id="WP_163979921.1">
    <property type="nucleotide sequence ID" value="NZ_JABFOR010000073.1"/>
</dbReference>
<evidence type="ECO:0000256" key="2">
    <source>
        <dbReference type="ARBA" id="ARBA00022475"/>
    </source>
</evidence>
<dbReference type="EMBL" id="JABFOR010000073">
    <property type="protein sequence ID" value="NOJ74067.1"/>
    <property type="molecule type" value="Genomic_DNA"/>
</dbReference>
<feature type="transmembrane region" description="Helical" evidence="6">
    <location>
        <begin position="41"/>
        <end position="65"/>
    </location>
</feature>
<dbReference type="PANTHER" id="PTHR30086:SF20">
    <property type="entry name" value="ARGININE EXPORTER PROTEIN ARGO-RELATED"/>
    <property type="match status" value="1"/>
</dbReference>
<comment type="caution">
    <text evidence="7">The sequence shown here is derived from an EMBL/GenBank/DDBJ whole genome shotgun (WGS) entry which is preliminary data.</text>
</comment>
<name>A0AAP7A548_PAEAL</name>
<comment type="subcellular location">
    <subcellularLocation>
        <location evidence="1">Cell membrane</location>
        <topology evidence="1">Multi-pass membrane protein</topology>
    </subcellularLocation>
</comment>
<feature type="transmembrane region" description="Helical" evidence="6">
    <location>
        <begin position="71"/>
        <end position="93"/>
    </location>
</feature>
<evidence type="ECO:0000256" key="3">
    <source>
        <dbReference type="ARBA" id="ARBA00022692"/>
    </source>
</evidence>
<evidence type="ECO:0000256" key="6">
    <source>
        <dbReference type="SAM" id="Phobius"/>
    </source>
</evidence>
<sequence length="210" mass="23252">MYGIINYEVFLLTGILLNLIPGADTMYIVGRSISQGRKAGVHSVFGIISGSLIHTLLVAFGLSIILTKSILVFNIIKMVGVIYLIYLGIKMLLDKTNASFSASESQKENLRKIYIQGMLTSLTNPKVSLFFIAFLPQFIDTKNSSPIPFIILGLTFSITGLLWCLFIAYFSSYVTRKIKANQRLSAYLNKITGILFIGLGLNLLRTKAPQ</sequence>
<keyword evidence="4 6" id="KW-1133">Transmembrane helix</keyword>
<evidence type="ECO:0000313" key="7">
    <source>
        <dbReference type="EMBL" id="NOJ74067.1"/>
    </source>
</evidence>
<protein>
    <submittedName>
        <fullName evidence="7">LysE family translocator</fullName>
    </submittedName>
</protein>
<dbReference type="PANTHER" id="PTHR30086">
    <property type="entry name" value="ARGININE EXPORTER PROTEIN ARGO"/>
    <property type="match status" value="1"/>
</dbReference>
<dbReference type="Proteomes" id="UP000552038">
    <property type="component" value="Unassembled WGS sequence"/>
</dbReference>
<dbReference type="GO" id="GO:0005886">
    <property type="term" value="C:plasma membrane"/>
    <property type="evidence" value="ECO:0007669"/>
    <property type="project" value="UniProtKB-SubCell"/>
</dbReference>
<proteinExistence type="predicted"/>
<evidence type="ECO:0000256" key="5">
    <source>
        <dbReference type="ARBA" id="ARBA00023136"/>
    </source>
</evidence>
<evidence type="ECO:0000256" key="1">
    <source>
        <dbReference type="ARBA" id="ARBA00004651"/>
    </source>
</evidence>
<keyword evidence="5 6" id="KW-0472">Membrane</keyword>